<comment type="caution">
    <text evidence="2">The sequence shown here is derived from an EMBL/GenBank/DDBJ whole genome shotgun (WGS) entry which is preliminary data.</text>
</comment>
<name>A0AA38HMA1_9CUCU</name>
<evidence type="ECO:0000313" key="2">
    <source>
        <dbReference type="EMBL" id="KAJ3619882.1"/>
    </source>
</evidence>
<keyword evidence="3" id="KW-1185">Reference proteome</keyword>
<reference evidence="2" key="1">
    <citation type="journal article" date="2023" name="G3 (Bethesda)">
        <title>Whole genome assemblies of Zophobas morio and Tenebrio molitor.</title>
        <authorList>
            <person name="Kaur S."/>
            <person name="Stinson S.A."/>
            <person name="diCenzo G.C."/>
        </authorList>
    </citation>
    <scope>NUCLEOTIDE SEQUENCE</scope>
    <source>
        <strain evidence="2">QUZm001</strain>
    </source>
</reference>
<evidence type="ECO:0000256" key="1">
    <source>
        <dbReference type="SAM" id="MobiDB-lite"/>
    </source>
</evidence>
<gene>
    <name evidence="2" type="ORF">Zmor_008715</name>
</gene>
<feature type="region of interest" description="Disordered" evidence="1">
    <location>
        <begin position="96"/>
        <end position="138"/>
    </location>
</feature>
<dbReference type="EMBL" id="JALNTZ010002201">
    <property type="protein sequence ID" value="KAJ3619882.1"/>
    <property type="molecule type" value="Genomic_DNA"/>
</dbReference>
<evidence type="ECO:0000313" key="3">
    <source>
        <dbReference type="Proteomes" id="UP001168821"/>
    </source>
</evidence>
<proteinExistence type="predicted"/>
<dbReference type="Proteomes" id="UP001168821">
    <property type="component" value="Unassembled WGS sequence"/>
</dbReference>
<accession>A0AA38HMA1</accession>
<dbReference type="AlphaFoldDB" id="A0AA38HMA1"/>
<sequence>MIGIVFITSSRMFTLELPVNSANPMIRYVPSDRYSVEKIQYQPQSAPGELNYVSLQNDSFGNGITFSTRDKKAAEHFIETLSKNSNAIIEVLPESDDPLLAANEKEQVVDPEADKPETPEEHKFEKKHEEESPKDKEF</sequence>
<organism evidence="2 3">
    <name type="scientific">Zophobas morio</name>
    <dbReference type="NCBI Taxonomy" id="2755281"/>
    <lineage>
        <taxon>Eukaryota</taxon>
        <taxon>Metazoa</taxon>
        <taxon>Ecdysozoa</taxon>
        <taxon>Arthropoda</taxon>
        <taxon>Hexapoda</taxon>
        <taxon>Insecta</taxon>
        <taxon>Pterygota</taxon>
        <taxon>Neoptera</taxon>
        <taxon>Endopterygota</taxon>
        <taxon>Coleoptera</taxon>
        <taxon>Polyphaga</taxon>
        <taxon>Cucujiformia</taxon>
        <taxon>Tenebrionidae</taxon>
        <taxon>Zophobas</taxon>
    </lineage>
</organism>
<feature type="compositionally biased region" description="Basic and acidic residues" evidence="1">
    <location>
        <begin position="103"/>
        <end position="138"/>
    </location>
</feature>
<protein>
    <submittedName>
        <fullName evidence="2">Uncharacterized protein</fullName>
    </submittedName>
</protein>